<evidence type="ECO:0000313" key="6">
    <source>
        <dbReference type="Proteomes" id="UP001050691"/>
    </source>
</evidence>
<keyword evidence="1" id="KW-0962">Peroxisome biogenesis</keyword>
<keyword evidence="3" id="KW-0576">Peroxisome</keyword>
<gene>
    <name evidence="5" type="ORF">Clacol_002554</name>
</gene>
<sequence>MPLQSRPNPLARLSDNVLGIFALVPESKNLDHTIRFLIYSYVIQYIAKLLIPILEFRARLRHDAGLITSSKSAGAEKLAKLSSIISDSRTLWRIWGLLPIFQWLISLERTPPQSRFLQTIERLQGFSMLIYYPLEHIYYFASHGILPSRLTPSSRLNNRIAIWSCRAWAAYVVLQFLHLKEDHRLLKLQEDSVKHSIKIGSGTKDLDPNTISEEIIISRRKTALWNEFLVNVGYLPLTIHWYVFYMYGSTRSPSNRVLNVQPTNTVHPI</sequence>
<dbReference type="AlphaFoldDB" id="A0AAV5A4F3"/>
<dbReference type="InterPro" id="IPR008733">
    <property type="entry name" value="PEX11"/>
</dbReference>
<comment type="caution">
    <text evidence="5">The sequence shown here is derived from an EMBL/GenBank/DDBJ whole genome shotgun (WGS) entry which is preliminary data.</text>
</comment>
<dbReference type="PANTHER" id="PTHR12652:SF25">
    <property type="entry name" value="MICROBODY (PEROXISOME) PROLIFERATION PROTEIN PEROXIN 11C (EUROFUNG)"/>
    <property type="match status" value="1"/>
</dbReference>
<evidence type="ECO:0000256" key="1">
    <source>
        <dbReference type="ARBA" id="ARBA00022593"/>
    </source>
</evidence>
<dbReference type="PANTHER" id="PTHR12652">
    <property type="entry name" value="PEROXISOMAL BIOGENESIS FACTOR 11"/>
    <property type="match status" value="1"/>
</dbReference>
<dbReference type="EMBL" id="BPWL01000003">
    <property type="protein sequence ID" value="GJJ08343.1"/>
    <property type="molecule type" value="Genomic_DNA"/>
</dbReference>
<reference evidence="5" key="1">
    <citation type="submission" date="2021-10" db="EMBL/GenBank/DDBJ databases">
        <title>De novo Genome Assembly of Clathrus columnatus (Basidiomycota, Fungi) Using Illumina and Nanopore Sequence Data.</title>
        <authorList>
            <person name="Ogiso-Tanaka E."/>
            <person name="Itagaki H."/>
            <person name="Hosoya T."/>
            <person name="Hosaka K."/>
        </authorList>
    </citation>
    <scope>NUCLEOTIDE SEQUENCE</scope>
    <source>
        <strain evidence="5">MO-923</strain>
    </source>
</reference>
<keyword evidence="2" id="KW-0472">Membrane</keyword>
<comment type="subcellular location">
    <subcellularLocation>
        <location evidence="4">Peroxisome membrane</location>
    </subcellularLocation>
</comment>
<evidence type="ECO:0000256" key="4">
    <source>
        <dbReference type="ARBA" id="ARBA00046271"/>
    </source>
</evidence>
<dbReference type="GO" id="GO:0005778">
    <property type="term" value="C:peroxisomal membrane"/>
    <property type="evidence" value="ECO:0007669"/>
    <property type="project" value="UniProtKB-SubCell"/>
</dbReference>
<dbReference type="GO" id="GO:0016559">
    <property type="term" value="P:peroxisome fission"/>
    <property type="evidence" value="ECO:0007669"/>
    <property type="project" value="InterPro"/>
</dbReference>
<protein>
    <submittedName>
        <fullName evidence="5">Uncharacterized protein</fullName>
    </submittedName>
</protein>
<dbReference type="Proteomes" id="UP001050691">
    <property type="component" value="Unassembled WGS sequence"/>
</dbReference>
<dbReference type="Pfam" id="PF05648">
    <property type="entry name" value="PEX11"/>
    <property type="match status" value="1"/>
</dbReference>
<keyword evidence="6" id="KW-1185">Reference proteome</keyword>
<organism evidence="5 6">
    <name type="scientific">Clathrus columnatus</name>
    <dbReference type="NCBI Taxonomy" id="1419009"/>
    <lineage>
        <taxon>Eukaryota</taxon>
        <taxon>Fungi</taxon>
        <taxon>Dikarya</taxon>
        <taxon>Basidiomycota</taxon>
        <taxon>Agaricomycotina</taxon>
        <taxon>Agaricomycetes</taxon>
        <taxon>Phallomycetidae</taxon>
        <taxon>Phallales</taxon>
        <taxon>Clathraceae</taxon>
        <taxon>Clathrus</taxon>
    </lineage>
</organism>
<evidence type="ECO:0000313" key="5">
    <source>
        <dbReference type="EMBL" id="GJJ08343.1"/>
    </source>
</evidence>
<accession>A0AAV5A4F3</accession>
<evidence type="ECO:0000256" key="3">
    <source>
        <dbReference type="ARBA" id="ARBA00023140"/>
    </source>
</evidence>
<proteinExistence type="predicted"/>
<evidence type="ECO:0000256" key="2">
    <source>
        <dbReference type="ARBA" id="ARBA00023136"/>
    </source>
</evidence>
<name>A0AAV5A4F3_9AGAM</name>